<dbReference type="PROSITE" id="PS50003">
    <property type="entry name" value="PH_DOMAIN"/>
    <property type="match status" value="1"/>
</dbReference>
<reference evidence="6" key="1">
    <citation type="submission" date="2017-03" db="EMBL/GenBank/DDBJ databases">
        <title>Genomes of endolithic fungi from Antarctica.</title>
        <authorList>
            <person name="Coleine C."/>
            <person name="Masonjones S."/>
            <person name="Stajich J.E."/>
        </authorList>
    </citation>
    <scope>NUCLEOTIDE SEQUENCE [LARGE SCALE GENOMIC DNA]</scope>
    <source>
        <strain evidence="6">CCFEE 5527</strain>
    </source>
</reference>
<feature type="compositionally biased region" description="Polar residues" evidence="2">
    <location>
        <begin position="267"/>
        <end position="281"/>
    </location>
</feature>
<dbReference type="GO" id="GO:0007165">
    <property type="term" value="P:signal transduction"/>
    <property type="evidence" value="ECO:0007669"/>
    <property type="project" value="InterPro"/>
</dbReference>
<dbReference type="SUPFAM" id="SSF64268">
    <property type="entry name" value="PX domain"/>
    <property type="match status" value="1"/>
</dbReference>
<evidence type="ECO:0000259" key="4">
    <source>
        <dbReference type="PROSITE" id="PS50238"/>
    </source>
</evidence>
<dbReference type="CDD" id="cd06093">
    <property type="entry name" value="PX_domain"/>
    <property type="match status" value="1"/>
</dbReference>
<feature type="region of interest" description="Disordered" evidence="2">
    <location>
        <begin position="253"/>
        <end position="535"/>
    </location>
</feature>
<feature type="compositionally biased region" description="Pro residues" evidence="2">
    <location>
        <begin position="637"/>
        <end position="651"/>
    </location>
</feature>
<dbReference type="SUPFAM" id="SSF50729">
    <property type="entry name" value="PH domain-like"/>
    <property type="match status" value="1"/>
</dbReference>
<name>A0A1V8TNZ1_9PEZI</name>
<feature type="region of interest" description="Disordered" evidence="2">
    <location>
        <begin position="178"/>
        <end position="198"/>
    </location>
</feature>
<feature type="compositionally biased region" description="Low complexity" evidence="2">
    <location>
        <begin position="25"/>
        <end position="37"/>
    </location>
</feature>
<dbReference type="Pfam" id="PF00169">
    <property type="entry name" value="PH"/>
    <property type="match status" value="1"/>
</dbReference>
<feature type="compositionally biased region" description="Low complexity" evidence="2">
    <location>
        <begin position="417"/>
        <end position="440"/>
    </location>
</feature>
<dbReference type="InterPro" id="IPR000198">
    <property type="entry name" value="RhoGAP_dom"/>
</dbReference>
<dbReference type="CDD" id="cd13277">
    <property type="entry name" value="PH_Bem3"/>
    <property type="match status" value="1"/>
</dbReference>
<feature type="compositionally biased region" description="Polar residues" evidence="2">
    <location>
        <begin position="667"/>
        <end position="685"/>
    </location>
</feature>
<dbReference type="InterPro" id="IPR050729">
    <property type="entry name" value="Rho-GAP"/>
</dbReference>
<dbReference type="SUPFAM" id="SSF48350">
    <property type="entry name" value="GTPase activation domain, GAP"/>
    <property type="match status" value="1"/>
</dbReference>
<dbReference type="OrthoDB" id="185175at2759"/>
<feature type="compositionally biased region" description="Polar residues" evidence="2">
    <location>
        <begin position="331"/>
        <end position="370"/>
    </location>
</feature>
<dbReference type="InterPro" id="IPR011993">
    <property type="entry name" value="PH-like_dom_sf"/>
</dbReference>
<dbReference type="SMART" id="SM00233">
    <property type="entry name" value="PH"/>
    <property type="match status" value="1"/>
</dbReference>
<feature type="compositionally biased region" description="Basic and acidic residues" evidence="2">
    <location>
        <begin position="48"/>
        <end position="64"/>
    </location>
</feature>
<dbReference type="Proteomes" id="UP000192596">
    <property type="component" value="Unassembled WGS sequence"/>
</dbReference>
<feature type="compositionally biased region" description="Polar residues" evidence="2">
    <location>
        <begin position="452"/>
        <end position="466"/>
    </location>
</feature>
<protein>
    <recommendedName>
        <fullName evidence="7">RhoGAP-domain-containing protein</fullName>
    </recommendedName>
</protein>
<feature type="compositionally biased region" description="Polar residues" evidence="2">
    <location>
        <begin position="1083"/>
        <end position="1096"/>
    </location>
</feature>
<evidence type="ECO:0000256" key="1">
    <source>
        <dbReference type="ARBA" id="ARBA00022468"/>
    </source>
</evidence>
<feature type="region of interest" description="Disordered" evidence="2">
    <location>
        <begin position="1056"/>
        <end position="1096"/>
    </location>
</feature>
<dbReference type="InParanoid" id="A0A1V8TNZ1"/>
<evidence type="ECO:0000256" key="2">
    <source>
        <dbReference type="SAM" id="MobiDB-lite"/>
    </source>
</evidence>
<proteinExistence type="predicted"/>
<dbReference type="PANTHER" id="PTHR23176">
    <property type="entry name" value="RHO/RAC/CDC GTPASE-ACTIVATING PROTEIN"/>
    <property type="match status" value="1"/>
</dbReference>
<dbReference type="PROSITE" id="PS50238">
    <property type="entry name" value="RHOGAP"/>
    <property type="match status" value="1"/>
</dbReference>
<feature type="compositionally biased region" description="Low complexity" evidence="2">
    <location>
        <begin position="1071"/>
        <end position="1082"/>
    </location>
</feature>
<feature type="compositionally biased region" description="Pro residues" evidence="2">
    <location>
        <begin position="1343"/>
        <end position="1356"/>
    </location>
</feature>
<dbReference type="Pfam" id="PF00620">
    <property type="entry name" value="RhoGAP"/>
    <property type="match status" value="1"/>
</dbReference>
<feature type="compositionally biased region" description="Polar residues" evidence="2">
    <location>
        <begin position="178"/>
        <end position="189"/>
    </location>
</feature>
<dbReference type="InterPro" id="IPR036871">
    <property type="entry name" value="PX_dom_sf"/>
</dbReference>
<feature type="compositionally biased region" description="Low complexity" evidence="2">
    <location>
        <begin position="65"/>
        <end position="74"/>
    </location>
</feature>
<accession>A0A1V8TNZ1</accession>
<feature type="region of interest" description="Disordered" evidence="2">
    <location>
        <begin position="1343"/>
        <end position="1404"/>
    </location>
</feature>
<gene>
    <name evidence="5" type="ORF">B0A48_02550</name>
</gene>
<organism evidence="5 6">
    <name type="scientific">Cryoendolithus antarcticus</name>
    <dbReference type="NCBI Taxonomy" id="1507870"/>
    <lineage>
        <taxon>Eukaryota</taxon>
        <taxon>Fungi</taxon>
        <taxon>Dikarya</taxon>
        <taxon>Ascomycota</taxon>
        <taxon>Pezizomycotina</taxon>
        <taxon>Dothideomycetes</taxon>
        <taxon>Dothideomycetidae</taxon>
        <taxon>Cladosporiales</taxon>
        <taxon>Cladosporiaceae</taxon>
        <taxon>Cryoendolithus</taxon>
    </lineage>
</organism>
<dbReference type="PANTHER" id="PTHR23176:SF129">
    <property type="entry name" value="RHO GTPASE ACTIVATING PROTEIN AT 16F, ISOFORM E-RELATED"/>
    <property type="match status" value="1"/>
</dbReference>
<evidence type="ECO:0000313" key="5">
    <source>
        <dbReference type="EMBL" id="OQO13086.1"/>
    </source>
</evidence>
<evidence type="ECO:0000313" key="6">
    <source>
        <dbReference type="Proteomes" id="UP000192596"/>
    </source>
</evidence>
<dbReference type="Gene3D" id="2.30.29.30">
    <property type="entry name" value="Pleckstrin-homology domain (PH domain)/Phosphotyrosine-binding domain (PTB)"/>
    <property type="match status" value="1"/>
</dbReference>
<feature type="region of interest" description="Disordered" evidence="2">
    <location>
        <begin position="592"/>
        <end position="711"/>
    </location>
</feature>
<dbReference type="Gene3D" id="1.10.555.10">
    <property type="entry name" value="Rho GTPase activation protein"/>
    <property type="match status" value="1"/>
</dbReference>
<dbReference type="InterPro" id="IPR008936">
    <property type="entry name" value="Rho_GTPase_activation_prot"/>
</dbReference>
<dbReference type="SMART" id="SM00324">
    <property type="entry name" value="RhoGAP"/>
    <property type="match status" value="1"/>
</dbReference>
<evidence type="ECO:0008006" key="7">
    <source>
        <dbReference type="Google" id="ProtNLM"/>
    </source>
</evidence>
<dbReference type="GO" id="GO:0005096">
    <property type="term" value="F:GTPase activator activity"/>
    <property type="evidence" value="ECO:0007669"/>
    <property type="project" value="UniProtKB-KW"/>
</dbReference>
<dbReference type="GO" id="GO:0035091">
    <property type="term" value="F:phosphatidylinositol binding"/>
    <property type="evidence" value="ECO:0007669"/>
    <property type="project" value="InterPro"/>
</dbReference>
<comment type="caution">
    <text evidence="5">The sequence shown here is derived from an EMBL/GenBank/DDBJ whole genome shotgun (WGS) entry which is preliminary data.</text>
</comment>
<dbReference type="GO" id="GO:0005938">
    <property type="term" value="C:cell cortex"/>
    <property type="evidence" value="ECO:0007669"/>
    <property type="project" value="UniProtKB-ARBA"/>
</dbReference>
<keyword evidence="6" id="KW-1185">Reference proteome</keyword>
<dbReference type="EMBL" id="NAJO01000004">
    <property type="protein sequence ID" value="OQO13086.1"/>
    <property type="molecule type" value="Genomic_DNA"/>
</dbReference>
<dbReference type="FunFam" id="2.30.29.30:FF:000452">
    <property type="entry name" value="Rho GTPase activator (Bem3)"/>
    <property type="match status" value="1"/>
</dbReference>
<dbReference type="Gene3D" id="3.30.1520.10">
    <property type="entry name" value="Phox-like domain"/>
    <property type="match status" value="1"/>
</dbReference>
<dbReference type="STRING" id="1507870.A0A1V8TNZ1"/>
<feature type="region of interest" description="Disordered" evidence="2">
    <location>
        <begin position="1"/>
        <end position="81"/>
    </location>
</feature>
<sequence>MQSSTQLREHRGHITSPLARHDAPHTTAPSPASTTPRHPLPSLSNRSVNHDRPLDVDRVREPNPAKKAGPNPALEEVRKAAAADAVREEAASAAATVRNGGAVGSAAGHQQRAAAAQLARNISAPLLGGAVLSSSPPASPSMSSLSRSARQELQPMMNRTASLDSTVSSQSSASIQLRVNGTNGSNGSSRIPDPSGPQDADALIAAAGSPEAAVLKLLSEKNSAASHSAQLWRLVEKQRAMILGLTKDMEKMTREKDRYKRKLKESLVQSTSAGTLASTGQHLDGTLGREDSQSPVPRDNALVDTQQHALRDGSIASRQISDASEVASITPGRSDTPQDSANVSSAVPSTPQSASSVAAISRQSDRSNGLATAATAPPCEGKLPAPLVRIPTGTPPISPKTDATMRSPQQEAKGHRPSLSISSAASPPPSAASFSGAFKGASRKAPPAPLQLSPNPYTDATATSHGSDSEYEEDPRGARADQMARGRRKTREDDDREREAIAREEEEHRSRSMKSNSGKSKSKSHGPGEQRPAVVEIIDMPEVRNMKSTETIVPRPKPATYEPIGDPAAILRHRTLLDGGALLQRNITAPSLMSPGLPMSPRPGDRPPGSAMPRAPQMALNSMPLSPRAGVAGLPLSPRPPRQPIPLPPQTPLAFASPHLARAEAYQHQTQPSQSSIGTLNSFLKPSQPPSPDRDHSSMSSDPKSPGDVYRGFVSDQYPDLLLPPNALPSIFVKTASSRMRPSRVSMIVPKSADENPVFTLSVHERSEGRQLWRVEKTHVALSSLDHQIRQLAPFKDRFPDKSLFAGHAPSKIDARRHALDTYFDRMLDVIQDERAAKVVCKFLSTDAIGAEGSEYFPAVATESRPDTPVHTGRVRREGYLTKRGKNFGGWKARYFVLDGPALKYFEAPGGAQLGVIKLQNAQIGKQSAGASRGAEDDEDNQFRHAFLILEPKRKDSGSHVRHVLCAESDQERDRWVDALLQYVDYRDEGEEMGRGVPIANTRPDVNTPRLQKSFNDLRPASRGVDRSHPKVPDPMHSVGYEQTVAGEAPVMGMALNGAPKNSSDSPVYEGSFSGASSGATSELSTANQQTHPTISAPSNVHVIQNAGDWGMKAPPTPGQVKDKKRGIFAGFRGRSSSDLQHEKVSTSTDYNGRAVFGVPLIEAVGIAHPVGVTTDLPAVFYRCIEYLTVKHAIAEEGIFRLSGSNTVIKALRERFNTEGDVDLVGDGTYYDIHAVASLLKLYLRELPASILTRELHMDFLSCLEMGPREKVVQLNVLVHRLPTANRALLETLAEFLLSIVSNADVNKMNVRNVGIVFAPTLNVPGPLILSFVEDKSLIFGPPLSPPPASAPQPRPQHPHQQQNQPLDLRSPRKQMFSDLPTPAYNQTTFAYQPSSSSSLHPDAADGGYAGFQMAPMGEGGYGSLNDALRSPGLAPGVASARDVKRGRRESAMMLQPGQQVRAPSTGREGARF</sequence>
<feature type="domain" description="PH" evidence="3">
    <location>
        <begin position="874"/>
        <end position="985"/>
    </location>
</feature>
<feature type="compositionally biased region" description="Polar residues" evidence="2">
    <location>
        <begin position="1384"/>
        <end position="1400"/>
    </location>
</feature>
<keyword evidence="1" id="KW-0343">GTPase activation</keyword>
<feature type="region of interest" description="Disordered" evidence="2">
    <location>
        <begin position="1434"/>
        <end position="1473"/>
    </location>
</feature>
<feature type="compositionally biased region" description="Basic and acidic residues" evidence="2">
    <location>
        <begin position="474"/>
        <end position="510"/>
    </location>
</feature>
<evidence type="ECO:0000259" key="3">
    <source>
        <dbReference type="PROSITE" id="PS50003"/>
    </source>
</evidence>
<dbReference type="InterPro" id="IPR001849">
    <property type="entry name" value="PH_domain"/>
</dbReference>
<feature type="domain" description="Rho-GAP" evidence="4">
    <location>
        <begin position="1159"/>
        <end position="1377"/>
    </location>
</feature>